<accession>A0A512D735</accession>
<keyword evidence="2" id="KW-1185">Reference proteome</keyword>
<dbReference type="AlphaFoldDB" id="A0A512D735"/>
<dbReference type="EMBL" id="BJYX01000040">
    <property type="protein sequence ID" value="GEO32187.1"/>
    <property type="molecule type" value="Genomic_DNA"/>
</dbReference>
<reference evidence="1 2" key="1">
    <citation type="submission" date="2019-07" db="EMBL/GenBank/DDBJ databases">
        <title>Whole genome shotgun sequence of Terrabacter aerolatus NBRC 106305.</title>
        <authorList>
            <person name="Hosoyama A."/>
            <person name="Uohara A."/>
            <person name="Ohji S."/>
            <person name="Ichikawa N."/>
        </authorList>
    </citation>
    <scope>NUCLEOTIDE SEQUENCE [LARGE SCALE GENOMIC DNA]</scope>
    <source>
        <strain evidence="1 2">NBRC 106305</strain>
    </source>
</reference>
<organism evidence="1 2">
    <name type="scientific">Terrabacter aerolatus</name>
    <dbReference type="NCBI Taxonomy" id="422442"/>
    <lineage>
        <taxon>Bacteria</taxon>
        <taxon>Bacillati</taxon>
        <taxon>Actinomycetota</taxon>
        <taxon>Actinomycetes</taxon>
        <taxon>Micrococcales</taxon>
        <taxon>Intrasporangiaceae</taxon>
        <taxon>Terrabacter</taxon>
    </lineage>
</organism>
<evidence type="ECO:0000313" key="1">
    <source>
        <dbReference type="EMBL" id="GEO32187.1"/>
    </source>
</evidence>
<protein>
    <submittedName>
        <fullName evidence="1">Uncharacterized protein</fullName>
    </submittedName>
</protein>
<dbReference type="RefSeq" id="WP_147068544.1">
    <property type="nucleotide sequence ID" value="NZ_BAAARO010000010.1"/>
</dbReference>
<gene>
    <name evidence="1" type="ORF">TAE01_39970</name>
</gene>
<dbReference type="OrthoDB" id="5193395at2"/>
<proteinExistence type="predicted"/>
<name>A0A512D735_9MICO</name>
<evidence type="ECO:0000313" key="2">
    <source>
        <dbReference type="Proteomes" id="UP000321534"/>
    </source>
</evidence>
<sequence length="101" mass="11359">MDTPDISVAELRSALTRLLDATEERFGADLRFPEDPYWNVPFSEATVLDREPKLDMGSVVDDAASVRECLTSDPDEYVSIWHEADHIVGLLRAIARLDSPR</sequence>
<comment type="caution">
    <text evidence="1">The sequence shown here is derived from an EMBL/GenBank/DDBJ whole genome shotgun (WGS) entry which is preliminary data.</text>
</comment>
<dbReference type="Proteomes" id="UP000321534">
    <property type="component" value="Unassembled WGS sequence"/>
</dbReference>